<evidence type="ECO:0000313" key="6">
    <source>
        <dbReference type="EMBL" id="KAG6015144.1"/>
    </source>
</evidence>
<dbReference type="GO" id="GO:0044027">
    <property type="term" value="P:negative regulation of gene expression via chromosomal CpG island methylation"/>
    <property type="evidence" value="ECO:0007669"/>
    <property type="project" value="TreeGrafter"/>
</dbReference>
<dbReference type="Gene3D" id="3.90.120.10">
    <property type="entry name" value="DNA Methylase, subunit A, domain 2"/>
    <property type="match status" value="1"/>
</dbReference>
<keyword evidence="2 5" id="KW-0489">Methyltransferase</keyword>
<dbReference type="EC" id="2.1.1.37" evidence="1"/>
<dbReference type="Pfam" id="PF00145">
    <property type="entry name" value="DNA_methylase"/>
    <property type="match status" value="2"/>
</dbReference>
<dbReference type="GO" id="GO:0003886">
    <property type="term" value="F:DNA (cytosine-5-)-methyltransferase activity"/>
    <property type="evidence" value="ECO:0007669"/>
    <property type="project" value="UniProtKB-EC"/>
</dbReference>
<reference evidence="6" key="1">
    <citation type="journal article" date="2020" name="bioRxiv">
        <title>Whole genome comparisons of ergot fungi reveals the divergence and evolution of species within the genus Claviceps are the result of varying mechanisms driving genome evolution and host range expansion.</title>
        <authorList>
            <person name="Wyka S.A."/>
            <person name="Mondo S.J."/>
            <person name="Liu M."/>
            <person name="Dettman J."/>
            <person name="Nalam V."/>
            <person name="Broders K.D."/>
        </authorList>
    </citation>
    <scope>NUCLEOTIDE SEQUENCE</scope>
    <source>
        <strain evidence="6">CCC 602</strain>
    </source>
</reference>
<evidence type="ECO:0000256" key="2">
    <source>
        <dbReference type="ARBA" id="ARBA00022603"/>
    </source>
</evidence>
<organism evidence="6 7">
    <name type="scientific">Claviceps pusilla</name>
    <dbReference type="NCBI Taxonomy" id="123648"/>
    <lineage>
        <taxon>Eukaryota</taxon>
        <taxon>Fungi</taxon>
        <taxon>Dikarya</taxon>
        <taxon>Ascomycota</taxon>
        <taxon>Pezizomycotina</taxon>
        <taxon>Sordariomycetes</taxon>
        <taxon>Hypocreomycetidae</taxon>
        <taxon>Hypocreales</taxon>
        <taxon>Clavicipitaceae</taxon>
        <taxon>Claviceps</taxon>
    </lineage>
</organism>
<dbReference type="GO" id="GO:0032259">
    <property type="term" value="P:methylation"/>
    <property type="evidence" value="ECO:0007669"/>
    <property type="project" value="UniProtKB-KW"/>
</dbReference>
<evidence type="ECO:0000256" key="4">
    <source>
        <dbReference type="ARBA" id="ARBA00022691"/>
    </source>
</evidence>
<dbReference type="OrthoDB" id="414133at2759"/>
<dbReference type="PANTHER" id="PTHR10629:SF52">
    <property type="entry name" value="DNA (CYTOSINE-5)-METHYLTRANSFERASE 1"/>
    <property type="match status" value="1"/>
</dbReference>
<feature type="active site" evidence="5">
    <location>
        <position position="366"/>
    </location>
</feature>
<accession>A0A9P7NEA3</accession>
<dbReference type="Proteomes" id="UP000748025">
    <property type="component" value="Unassembled WGS sequence"/>
</dbReference>
<dbReference type="PROSITE" id="PS51679">
    <property type="entry name" value="SAM_MT_C5"/>
    <property type="match status" value="1"/>
</dbReference>
<keyword evidence="4 5" id="KW-0949">S-adenosyl-L-methionine</keyword>
<proteinExistence type="inferred from homology"/>
<dbReference type="AlphaFoldDB" id="A0A9P7NEA3"/>
<dbReference type="Gene3D" id="3.40.50.150">
    <property type="entry name" value="Vaccinia Virus protein VP39"/>
    <property type="match status" value="1"/>
</dbReference>
<dbReference type="PROSITE" id="PS00095">
    <property type="entry name" value="C5_MTASE_2"/>
    <property type="match status" value="1"/>
</dbReference>
<evidence type="ECO:0000256" key="5">
    <source>
        <dbReference type="PROSITE-ProRule" id="PRU01016"/>
    </source>
</evidence>
<gene>
    <name evidence="6" type="ORF">E4U43_005660</name>
</gene>
<dbReference type="GO" id="GO:0003677">
    <property type="term" value="F:DNA binding"/>
    <property type="evidence" value="ECO:0007669"/>
    <property type="project" value="TreeGrafter"/>
</dbReference>
<keyword evidence="3 5" id="KW-0808">Transferase</keyword>
<dbReference type="InterPro" id="IPR029063">
    <property type="entry name" value="SAM-dependent_MTases_sf"/>
</dbReference>
<dbReference type="EMBL" id="SRPW01000377">
    <property type="protein sequence ID" value="KAG6015144.1"/>
    <property type="molecule type" value="Genomic_DNA"/>
</dbReference>
<name>A0A9P7NEA3_9HYPO</name>
<dbReference type="InterPro" id="IPR001525">
    <property type="entry name" value="C5_MeTfrase"/>
</dbReference>
<evidence type="ECO:0000256" key="1">
    <source>
        <dbReference type="ARBA" id="ARBA00011975"/>
    </source>
</evidence>
<evidence type="ECO:0000313" key="7">
    <source>
        <dbReference type="Proteomes" id="UP000748025"/>
    </source>
</evidence>
<dbReference type="GO" id="GO:0005634">
    <property type="term" value="C:nucleus"/>
    <property type="evidence" value="ECO:0007669"/>
    <property type="project" value="TreeGrafter"/>
</dbReference>
<comment type="similarity">
    <text evidence="5">Belongs to the class I-like SAM-binding methyltransferase superfamily. C5-methyltransferase family.</text>
</comment>
<dbReference type="InterPro" id="IPR031303">
    <property type="entry name" value="C5_meth_CS"/>
</dbReference>
<sequence>MPSSIFWLEDAFDGEREISPARSCTLEPDVEDVGENVRDGAAIIDLTAEMASSRPHSFLCSDTHPPPRNEFHVGDVLEVRDTILGQYPVHFIKVTGISHRLNQGRTFEGLPFIRTRNMAGQLPKKHNEICMMLHFLRQSPGFVDDQPALATLHEELVVKRWNMITTNSLYPTFAVRRQSQAPNGLIPGQLAQTEGDSTLVCRWKWTVKFVGNHRHFKSGEEAIERINAEEVSESQFKVPEQTLRNSWRGGRHRGGSWRYTHDDHSVIRCDDDDDDGVSVQPVRLFRGHGQKYTLFDAFSGARGVSRGAQSAGFQVTHAVDRDPAVWDTYSINFPETFLYKMSIDQFMQEAKDVYIRPDILHMSPPCQFFSPAHTRSCAHDEENTDAILCSHALVRKLRPRLITLEETFGLRFNQHQEYFHSLIGDLTHHGYSVRWKVVELCTWGSAQTRKRLVIIAAGPGERLPPFPPATHSKNSADSLPPYNTIRRALSKIKPGDDLHDMAAVSHFNPPRPRLDFDTQIGTIVTSPSSIYYPDGKRNYTLREYACLQGFPISHRFRGTNTSIKRQIGNAFPPNTVRLLYKHLEQWLLKQDDIANYRPPLAELITFDEEPAVVDSNDALIDLT</sequence>
<dbReference type="SUPFAM" id="SSF53335">
    <property type="entry name" value="S-adenosyl-L-methionine-dependent methyltransferases"/>
    <property type="match status" value="1"/>
</dbReference>
<evidence type="ECO:0000256" key="3">
    <source>
        <dbReference type="ARBA" id="ARBA00022679"/>
    </source>
</evidence>
<dbReference type="PANTHER" id="PTHR10629">
    <property type="entry name" value="CYTOSINE-SPECIFIC METHYLTRANSFERASE"/>
    <property type="match status" value="1"/>
</dbReference>
<dbReference type="PRINTS" id="PR00105">
    <property type="entry name" value="C5METTRFRASE"/>
</dbReference>
<dbReference type="InterPro" id="IPR050390">
    <property type="entry name" value="C5-Methyltransferase"/>
</dbReference>
<keyword evidence="7" id="KW-1185">Reference proteome</keyword>
<protein>
    <recommendedName>
        <fullName evidence="1">DNA (cytosine-5-)-methyltransferase</fullName>
        <ecNumber evidence="1">2.1.1.37</ecNumber>
    </recommendedName>
</protein>
<comment type="caution">
    <text evidence="6">The sequence shown here is derived from an EMBL/GenBank/DDBJ whole genome shotgun (WGS) entry which is preliminary data.</text>
</comment>